<feature type="compositionally biased region" description="Low complexity" evidence="1">
    <location>
        <begin position="56"/>
        <end position="73"/>
    </location>
</feature>
<dbReference type="Proteomes" id="UP000251714">
    <property type="component" value="Unassembled WGS sequence"/>
</dbReference>
<proteinExistence type="predicted"/>
<evidence type="ECO:0000313" key="4">
    <source>
        <dbReference type="Proteomes" id="UP000251714"/>
    </source>
</evidence>
<protein>
    <submittedName>
        <fullName evidence="3">Uncharacterized protein</fullName>
    </submittedName>
</protein>
<evidence type="ECO:0000256" key="2">
    <source>
        <dbReference type="SAM" id="Phobius"/>
    </source>
</evidence>
<dbReference type="AlphaFoldDB" id="A0A365N2T8"/>
<dbReference type="EMBL" id="PKMI01000024">
    <property type="protein sequence ID" value="RBA15121.1"/>
    <property type="molecule type" value="Genomic_DNA"/>
</dbReference>
<keyword evidence="2" id="KW-0812">Transmembrane</keyword>
<evidence type="ECO:0000256" key="1">
    <source>
        <dbReference type="SAM" id="MobiDB-lite"/>
    </source>
</evidence>
<evidence type="ECO:0000313" key="3">
    <source>
        <dbReference type="EMBL" id="RBA15121.1"/>
    </source>
</evidence>
<accession>A0A365N2T8</accession>
<reference evidence="3 4" key="1">
    <citation type="submission" date="2017-12" db="EMBL/GenBank/DDBJ databases">
        <title>Genome sequence of the mycotoxigenic crop pathogen Fusarium proliferatum, strain ITEM 2341 from Date Palm.</title>
        <authorList>
            <person name="Almiman B.F."/>
            <person name="Shittu T.A."/>
            <person name="Muthumeenakshi S."/>
            <person name="Baroncelli R."/>
            <person name="Sreenivasaprasada S."/>
        </authorList>
    </citation>
    <scope>NUCLEOTIDE SEQUENCE [LARGE SCALE GENOMIC DNA]</scope>
    <source>
        <strain evidence="3 4">ITEM 2341</strain>
    </source>
</reference>
<feature type="compositionally biased region" description="Polar residues" evidence="1">
    <location>
        <begin position="74"/>
        <end position="85"/>
    </location>
</feature>
<feature type="compositionally biased region" description="Basic and acidic residues" evidence="1">
    <location>
        <begin position="86"/>
        <end position="97"/>
    </location>
</feature>
<organism evidence="3 4">
    <name type="scientific">Gibberella intermedia</name>
    <name type="common">Bulb rot disease fungus</name>
    <name type="synonym">Fusarium proliferatum</name>
    <dbReference type="NCBI Taxonomy" id="948311"/>
    <lineage>
        <taxon>Eukaryota</taxon>
        <taxon>Fungi</taxon>
        <taxon>Dikarya</taxon>
        <taxon>Ascomycota</taxon>
        <taxon>Pezizomycotina</taxon>
        <taxon>Sordariomycetes</taxon>
        <taxon>Hypocreomycetidae</taxon>
        <taxon>Hypocreales</taxon>
        <taxon>Nectriaceae</taxon>
        <taxon>Fusarium</taxon>
        <taxon>Fusarium fujikuroi species complex</taxon>
    </lineage>
</organism>
<sequence length="619" mass="67354">MASTTLVLGETVVLLTNKVLTLFNTTLSTIVQEDLNTAPAGGLTISNVILETITQTVPTSTSTGSSETTQASQDITLSSASSTGLNDEKPTGKEDQSGRSPDGLKGGPVAGVAIGCLVAGLALGLIVAFLLFRRRRRGKPANEGFVLADQKYTEPKDGTQVIVSSSRHDAELSQFLLEATPDKDLQAELRSLSELIYQHVENYYRRPQVQADPAEVAQSLTNIGYSPEASGLQADTLAAICLSPKTSQVGLRHVLSHVIFRSLDFNSGSSLSMLPLEVATLTQRSHSAENANNPAITLARSRWRTLSALLLHPNPDERTPLPVSVTEASPMALSLANELNQFLGVFVTQDIASLQDQMNHLQAVILECTKLGYVVLSQPSDLGFVFSNSASITKSRRIVVCPGLEKLSQNDGTRYRSPKEIVAPETEHSTLSSFSMPNPLKAIHASFNLLTWALDHDQVPNDIRRSLELVRTCDSDLQHLIELRQECLHLLQRRPKVLERVHSIIESAQRGLQEVCEIVERCRPEADRGGKTTFSKRMAWVLVDASEFKSQEPIVSRHHAAVLAELNFLRQIALLAPVPEPVKVKEKCGVRDEAAVFDNVALLGDLLGDATGKLNIPII</sequence>
<feature type="transmembrane region" description="Helical" evidence="2">
    <location>
        <begin position="109"/>
        <end position="132"/>
    </location>
</feature>
<feature type="region of interest" description="Disordered" evidence="1">
    <location>
        <begin position="56"/>
        <end position="104"/>
    </location>
</feature>
<keyword evidence="2" id="KW-0472">Membrane</keyword>
<keyword evidence="2" id="KW-1133">Transmembrane helix</keyword>
<name>A0A365N2T8_GIBIN</name>
<gene>
    <name evidence="3" type="ORF">FPRO05_12961</name>
</gene>
<comment type="caution">
    <text evidence="3">The sequence shown here is derived from an EMBL/GenBank/DDBJ whole genome shotgun (WGS) entry which is preliminary data.</text>
</comment>